<name>A0A0P0REK0_9BURK</name>
<proteinExistence type="predicted"/>
<evidence type="ECO:0000313" key="2">
    <source>
        <dbReference type="EMBL" id="ALL66947.1"/>
    </source>
</evidence>
<evidence type="ECO:0000313" key="3">
    <source>
        <dbReference type="Proteomes" id="UP000019146"/>
    </source>
</evidence>
<organism evidence="2 3">
    <name type="scientific">Paraburkholderia caribensis MBA4</name>
    <dbReference type="NCBI Taxonomy" id="1323664"/>
    <lineage>
        <taxon>Bacteria</taxon>
        <taxon>Pseudomonadati</taxon>
        <taxon>Pseudomonadota</taxon>
        <taxon>Betaproteobacteria</taxon>
        <taxon>Burkholderiales</taxon>
        <taxon>Burkholderiaceae</taxon>
        <taxon>Paraburkholderia</taxon>
    </lineage>
</organism>
<accession>A0A0P0REK0</accession>
<gene>
    <name evidence="2" type="ORF">K788_0009192</name>
</gene>
<dbReference type="AlphaFoldDB" id="A0A0P0REK0"/>
<evidence type="ECO:0000256" key="1">
    <source>
        <dbReference type="SAM" id="MobiDB-lite"/>
    </source>
</evidence>
<feature type="region of interest" description="Disordered" evidence="1">
    <location>
        <begin position="1"/>
        <end position="59"/>
    </location>
</feature>
<dbReference type="EMBL" id="CP012747">
    <property type="protein sequence ID" value="ALL66947.1"/>
    <property type="molecule type" value="Genomic_DNA"/>
</dbReference>
<dbReference type="KEGG" id="bcai:K788_0009192"/>
<sequence length="78" mass="8522">MATPDGARTSFLRNSVTEKRKSGCGPSVPEPKPHGDERASHLRKSVSEKDKRRGRESATLGLSRVRARLGFAFLLSAD</sequence>
<dbReference type="Proteomes" id="UP000019146">
    <property type="component" value="Chromosome 2"/>
</dbReference>
<protein>
    <submittedName>
        <fullName evidence="2">Calcium homeostasis endoplasmic reticulum protein</fullName>
    </submittedName>
</protein>
<reference evidence="2 3" key="1">
    <citation type="journal article" date="2014" name="Genome Announc.">
        <title>Draft Genome Sequence of the Haloacid-Degrading Burkholderia caribensis Strain MBA4.</title>
        <authorList>
            <person name="Pan Y."/>
            <person name="Kong K.F."/>
            <person name="Tsang J.S."/>
        </authorList>
    </citation>
    <scope>NUCLEOTIDE SEQUENCE [LARGE SCALE GENOMIC DNA]</scope>
    <source>
        <strain evidence="2 3">MBA4</strain>
    </source>
</reference>
<feature type="compositionally biased region" description="Basic and acidic residues" evidence="1">
    <location>
        <begin position="31"/>
        <end position="56"/>
    </location>
</feature>